<keyword evidence="8" id="KW-1185">Reference proteome</keyword>
<evidence type="ECO:0000256" key="3">
    <source>
        <dbReference type="ARBA" id="ARBA00022989"/>
    </source>
</evidence>
<keyword evidence="2" id="KW-0812">Transmembrane</keyword>
<keyword evidence="4" id="KW-0472">Membrane</keyword>
<evidence type="ECO:0000256" key="4">
    <source>
        <dbReference type="ARBA" id="ARBA00023136"/>
    </source>
</evidence>
<dbReference type="PROSITE" id="PS52015">
    <property type="entry name" value="TONB_CTD"/>
    <property type="match status" value="1"/>
</dbReference>
<dbReference type="NCBIfam" id="TIGR01352">
    <property type="entry name" value="tonB_Cterm"/>
    <property type="match status" value="1"/>
</dbReference>
<dbReference type="InterPro" id="IPR006260">
    <property type="entry name" value="TonB/TolA_C"/>
</dbReference>
<proteinExistence type="predicted"/>
<dbReference type="Gene3D" id="3.30.1150.10">
    <property type="match status" value="1"/>
</dbReference>
<evidence type="ECO:0000259" key="6">
    <source>
        <dbReference type="PROSITE" id="PS52015"/>
    </source>
</evidence>
<evidence type="ECO:0000256" key="5">
    <source>
        <dbReference type="SAM" id="MobiDB-lite"/>
    </source>
</evidence>
<evidence type="ECO:0000313" key="8">
    <source>
        <dbReference type="Proteomes" id="UP001626536"/>
    </source>
</evidence>
<dbReference type="RefSeq" id="WP_407340445.1">
    <property type="nucleotide sequence ID" value="NZ_CP136862.1"/>
</dbReference>
<gene>
    <name evidence="7" type="ORF">RZS28_06130</name>
</gene>
<feature type="region of interest" description="Disordered" evidence="5">
    <location>
        <begin position="80"/>
        <end position="157"/>
    </location>
</feature>
<dbReference type="EMBL" id="CP136862">
    <property type="protein sequence ID" value="WOJ90858.1"/>
    <property type="molecule type" value="Genomic_DNA"/>
</dbReference>
<evidence type="ECO:0000256" key="2">
    <source>
        <dbReference type="ARBA" id="ARBA00022692"/>
    </source>
</evidence>
<evidence type="ECO:0000313" key="7">
    <source>
        <dbReference type="EMBL" id="WOJ90858.1"/>
    </source>
</evidence>
<evidence type="ECO:0000256" key="1">
    <source>
        <dbReference type="ARBA" id="ARBA00004167"/>
    </source>
</evidence>
<keyword evidence="3" id="KW-1133">Transmembrane helix</keyword>
<organism evidence="7 8">
    <name type="scientific">Methylocapsa polymorpha</name>
    <dbReference type="NCBI Taxonomy" id="3080828"/>
    <lineage>
        <taxon>Bacteria</taxon>
        <taxon>Pseudomonadati</taxon>
        <taxon>Pseudomonadota</taxon>
        <taxon>Alphaproteobacteria</taxon>
        <taxon>Hyphomicrobiales</taxon>
        <taxon>Beijerinckiaceae</taxon>
        <taxon>Methylocapsa</taxon>
    </lineage>
</organism>
<feature type="domain" description="TonB C-terminal" evidence="6">
    <location>
        <begin position="168"/>
        <end position="253"/>
    </location>
</feature>
<dbReference type="Proteomes" id="UP001626536">
    <property type="component" value="Chromosome"/>
</dbReference>
<accession>A0ABZ0HVY0</accession>
<dbReference type="PRINTS" id="PR01217">
    <property type="entry name" value="PRICHEXTENSN"/>
</dbReference>
<comment type="subcellular location">
    <subcellularLocation>
        <location evidence="1">Membrane</location>
        <topology evidence="1">Single-pass membrane protein</topology>
    </subcellularLocation>
</comment>
<dbReference type="SUPFAM" id="SSF74653">
    <property type="entry name" value="TolA/TonB C-terminal domain"/>
    <property type="match status" value="1"/>
</dbReference>
<name>A0ABZ0HVY0_9HYPH</name>
<feature type="compositionally biased region" description="Pro residues" evidence="5">
    <location>
        <begin position="80"/>
        <end position="97"/>
    </location>
</feature>
<dbReference type="Pfam" id="PF03544">
    <property type="entry name" value="TonB_C"/>
    <property type="match status" value="1"/>
</dbReference>
<sequence length="253" mass="25918">MSSALASAGLGLDEYEPPPLISAAGAQSLLAPQRARPSYWTQAAAIAFYVLALAAVVTYTARPAPPVEEEALELVMLPPAVPDEQPPVEEPPPPVEEAPPETPEEPPPPVAEEPAVAPVEPKPAPKPKPKVVEHKPPVAQPSHAPQTAAPPRAGPAVVPPNAIASGYANQVHARIARAAASTVPRAALARHETGRVGYRLVISPTGSVISQSISPSGNAAFDAAATQALARAAPFPATGMTRPASLSGAIVFR</sequence>
<dbReference type="InterPro" id="IPR037682">
    <property type="entry name" value="TonB_C"/>
</dbReference>
<reference evidence="7 8" key="1">
    <citation type="submission" date="2023-10" db="EMBL/GenBank/DDBJ databases">
        <title>Novel methanotroph of the genus Methylocapsa from a subarctic wetland.</title>
        <authorList>
            <person name="Belova S.E."/>
            <person name="Oshkin I.Y."/>
            <person name="Miroshnikov K."/>
            <person name="Dedysh S.N."/>
        </authorList>
    </citation>
    <scope>NUCLEOTIDE SEQUENCE [LARGE SCALE GENOMIC DNA]</scope>
    <source>
        <strain evidence="7 8">RX1</strain>
    </source>
</reference>
<protein>
    <submittedName>
        <fullName evidence="7">TonB family protein</fullName>
    </submittedName>
</protein>